<reference evidence="3" key="1">
    <citation type="submission" date="2016-05" db="EMBL/GenBank/DDBJ databases">
        <title>Comparative genomics of biotechnologically important yeasts.</title>
        <authorList>
            <consortium name="DOE Joint Genome Institute"/>
            <person name="Riley R."/>
            <person name="Haridas S."/>
            <person name="Wolfe K.H."/>
            <person name="Lopes M.R."/>
            <person name="Hittinger C.T."/>
            <person name="Goker M."/>
            <person name="Salamov A."/>
            <person name="Wisecaver J."/>
            <person name="Long T.M."/>
            <person name="Aerts A.L."/>
            <person name="Barry K."/>
            <person name="Choi C."/>
            <person name="Clum A."/>
            <person name="Coughlan A.Y."/>
            <person name="Deshpande S."/>
            <person name="Douglass A.P."/>
            <person name="Hanson S.J."/>
            <person name="Klenk H.-P."/>
            <person name="Labutti K."/>
            <person name="Lapidus A."/>
            <person name="Lindquist E."/>
            <person name="Lipzen A."/>
            <person name="Meier-Kolthoff J.P."/>
            <person name="Ohm R.A."/>
            <person name="Otillar R.P."/>
            <person name="Pangilinan J."/>
            <person name="Peng Y."/>
            <person name="Rokas A."/>
            <person name="Rosa C.A."/>
            <person name="Scheuner C."/>
            <person name="Sibirny A.A."/>
            <person name="Slot J.C."/>
            <person name="Stielow J.B."/>
            <person name="Sun H."/>
            <person name="Kurtzman C.P."/>
            <person name="Blackwell M."/>
            <person name="Grigoriev I.V."/>
            <person name="Jeffries T.W."/>
        </authorList>
    </citation>
    <scope>NUCLEOTIDE SEQUENCE [LARGE SCALE GENOMIC DNA]</scope>
    <source>
        <strain evidence="3">DSM 1968</strain>
    </source>
</reference>
<dbReference type="GO" id="GO:0005737">
    <property type="term" value="C:cytoplasm"/>
    <property type="evidence" value="ECO:0007669"/>
    <property type="project" value="TreeGrafter"/>
</dbReference>
<dbReference type="AlphaFoldDB" id="A0A1D2VF53"/>
<evidence type="ECO:0000313" key="3">
    <source>
        <dbReference type="Proteomes" id="UP000095038"/>
    </source>
</evidence>
<dbReference type="InterPro" id="IPR045168">
    <property type="entry name" value="YTH_prot"/>
</dbReference>
<accession>A0A1D2VF53</accession>
<dbReference type="GO" id="GO:0003729">
    <property type="term" value="F:mRNA binding"/>
    <property type="evidence" value="ECO:0007669"/>
    <property type="project" value="TreeGrafter"/>
</dbReference>
<feature type="non-terminal residue" evidence="2">
    <location>
        <position position="1"/>
    </location>
</feature>
<dbReference type="InterPro" id="IPR007275">
    <property type="entry name" value="YTH_domain"/>
</dbReference>
<dbReference type="OrthoDB" id="306690at2759"/>
<name>A0A1D2VF53_9ASCO</name>
<dbReference type="PANTHER" id="PTHR12357:SF89">
    <property type="entry name" value="YTH DOMAIN-CONTAINING FAMILY PROTEIN"/>
    <property type="match status" value="1"/>
</dbReference>
<dbReference type="InParanoid" id="A0A1D2VF53"/>
<dbReference type="Proteomes" id="UP000095038">
    <property type="component" value="Unassembled WGS sequence"/>
</dbReference>
<dbReference type="EMBL" id="KV454482">
    <property type="protein sequence ID" value="ODV60318.1"/>
    <property type="molecule type" value="Genomic_DNA"/>
</dbReference>
<dbReference type="RefSeq" id="XP_020046625.1">
    <property type="nucleotide sequence ID" value="XM_020190660.1"/>
</dbReference>
<dbReference type="GeneID" id="30964296"/>
<evidence type="ECO:0000313" key="2">
    <source>
        <dbReference type="EMBL" id="ODV60318.1"/>
    </source>
</evidence>
<dbReference type="GO" id="GO:1990247">
    <property type="term" value="F:N6-methyladenosine-containing RNA reader activity"/>
    <property type="evidence" value="ECO:0007669"/>
    <property type="project" value="TreeGrafter"/>
</dbReference>
<dbReference type="Pfam" id="PF04146">
    <property type="entry name" value="YTH"/>
    <property type="match status" value="1"/>
</dbReference>
<dbReference type="PANTHER" id="PTHR12357">
    <property type="entry name" value="YTH YT521-B HOMOLOGY DOMAIN-CONTAINING"/>
    <property type="match status" value="1"/>
</dbReference>
<organism evidence="2 3">
    <name type="scientific">Ascoidea rubescens DSM 1968</name>
    <dbReference type="NCBI Taxonomy" id="1344418"/>
    <lineage>
        <taxon>Eukaryota</taxon>
        <taxon>Fungi</taxon>
        <taxon>Dikarya</taxon>
        <taxon>Ascomycota</taxon>
        <taxon>Saccharomycotina</taxon>
        <taxon>Saccharomycetes</taxon>
        <taxon>Ascoideaceae</taxon>
        <taxon>Ascoidea</taxon>
    </lineage>
</organism>
<evidence type="ECO:0000259" key="1">
    <source>
        <dbReference type="PROSITE" id="PS50882"/>
    </source>
</evidence>
<protein>
    <submittedName>
        <fullName evidence="2">YTH-domain-containing protein</fullName>
    </submittedName>
</protein>
<sequence>FQIPQIAKFFVIKSFNLYDIQQAFLNKVWSSTELGNKRLNQTFNLNYPVYLFFSVNGSGKFCGIAQMLSNVVYDSKDANNEDIWFESDKYKGFFKINFIFIKDLNFKYFKNLKLINNFNKSVTNSRDTQELPYEIGYKMVEAFKFTNSNSSFLQTLMK</sequence>
<dbReference type="GO" id="GO:0061157">
    <property type="term" value="P:mRNA destabilization"/>
    <property type="evidence" value="ECO:0007669"/>
    <property type="project" value="TreeGrafter"/>
</dbReference>
<dbReference type="PROSITE" id="PS50882">
    <property type="entry name" value="YTH"/>
    <property type="match status" value="1"/>
</dbReference>
<proteinExistence type="predicted"/>
<dbReference type="Gene3D" id="3.10.590.10">
    <property type="entry name" value="ph1033 like domains"/>
    <property type="match status" value="1"/>
</dbReference>
<feature type="domain" description="YTH" evidence="1">
    <location>
        <begin position="7"/>
        <end position="143"/>
    </location>
</feature>
<dbReference type="CDD" id="cd21134">
    <property type="entry name" value="YTH"/>
    <property type="match status" value="1"/>
</dbReference>
<keyword evidence="3" id="KW-1185">Reference proteome</keyword>
<gene>
    <name evidence="2" type="ORF">ASCRUDRAFT_36026</name>
</gene>
<dbReference type="STRING" id="1344418.A0A1D2VF53"/>